<dbReference type="OMA" id="CCIEDEI"/>
<dbReference type="CDD" id="cd10747">
    <property type="entry name" value="DnaJ_C"/>
    <property type="match status" value="1"/>
</dbReference>
<gene>
    <name evidence="4" type="ORF">HHK36_004317</name>
</gene>
<dbReference type="Pfam" id="PF01556">
    <property type="entry name" value="DnaJ_C"/>
    <property type="match status" value="1"/>
</dbReference>
<dbReference type="InterPro" id="IPR001623">
    <property type="entry name" value="DnaJ_domain"/>
</dbReference>
<organism evidence="4 5">
    <name type="scientific">Tetracentron sinense</name>
    <name type="common">Spur-leaf</name>
    <dbReference type="NCBI Taxonomy" id="13715"/>
    <lineage>
        <taxon>Eukaryota</taxon>
        <taxon>Viridiplantae</taxon>
        <taxon>Streptophyta</taxon>
        <taxon>Embryophyta</taxon>
        <taxon>Tracheophyta</taxon>
        <taxon>Spermatophyta</taxon>
        <taxon>Magnoliopsida</taxon>
        <taxon>Trochodendrales</taxon>
        <taxon>Trochodendraceae</taxon>
        <taxon>Tetracentron</taxon>
    </lineage>
</organism>
<comment type="caution">
    <text evidence="4">The sequence shown here is derived from an EMBL/GenBank/DDBJ whole genome shotgun (WGS) entry which is preliminary data.</text>
</comment>
<dbReference type="Gene3D" id="2.60.260.20">
    <property type="entry name" value="Urease metallochaperone UreE, N-terminal domain"/>
    <property type="match status" value="2"/>
</dbReference>
<feature type="compositionally biased region" description="Low complexity" evidence="2">
    <location>
        <begin position="158"/>
        <end position="167"/>
    </location>
</feature>
<dbReference type="PROSITE" id="PS50076">
    <property type="entry name" value="DNAJ_2"/>
    <property type="match status" value="1"/>
</dbReference>
<evidence type="ECO:0000256" key="2">
    <source>
        <dbReference type="SAM" id="MobiDB-lite"/>
    </source>
</evidence>
<dbReference type="InterPro" id="IPR008971">
    <property type="entry name" value="HSP40/DnaJ_pept-bd"/>
</dbReference>
<dbReference type="PRINTS" id="PR00625">
    <property type="entry name" value="JDOMAIN"/>
</dbReference>
<dbReference type="Proteomes" id="UP000655225">
    <property type="component" value="Unassembled WGS sequence"/>
</dbReference>
<dbReference type="PANTHER" id="PTHR24078:SF522">
    <property type="entry name" value="DNAJ CHAPERONE C-TERMINAL DOMAIN-CONTAINING PROTEIN"/>
    <property type="match status" value="1"/>
</dbReference>
<evidence type="ECO:0000313" key="4">
    <source>
        <dbReference type="EMBL" id="KAF8411759.1"/>
    </source>
</evidence>
<evidence type="ECO:0000313" key="5">
    <source>
        <dbReference type="Proteomes" id="UP000655225"/>
    </source>
</evidence>
<keyword evidence="1" id="KW-0143">Chaperone</keyword>
<reference evidence="4 5" key="1">
    <citation type="submission" date="2020-04" db="EMBL/GenBank/DDBJ databases">
        <title>Plant Genome Project.</title>
        <authorList>
            <person name="Zhang R.-G."/>
        </authorList>
    </citation>
    <scope>NUCLEOTIDE SEQUENCE [LARGE SCALE GENOMIC DNA]</scope>
    <source>
        <strain evidence="4">YNK0</strain>
        <tissue evidence="4">Leaf</tissue>
    </source>
</reference>
<dbReference type="SUPFAM" id="SSF46565">
    <property type="entry name" value="Chaperone J-domain"/>
    <property type="match status" value="1"/>
</dbReference>
<dbReference type="GO" id="GO:0051087">
    <property type="term" value="F:protein-folding chaperone binding"/>
    <property type="evidence" value="ECO:0007669"/>
    <property type="project" value="TreeGrafter"/>
</dbReference>
<feature type="region of interest" description="Disordered" evidence="2">
    <location>
        <begin position="119"/>
        <end position="168"/>
    </location>
</feature>
<dbReference type="SUPFAM" id="SSF49493">
    <property type="entry name" value="HSP40/DnaJ peptide-binding domain"/>
    <property type="match status" value="2"/>
</dbReference>
<feature type="compositionally biased region" description="Polar residues" evidence="2">
    <location>
        <begin position="141"/>
        <end position="152"/>
    </location>
</feature>
<dbReference type="InterPro" id="IPR051339">
    <property type="entry name" value="DnaJ_subfamily_B"/>
</dbReference>
<dbReference type="AlphaFoldDB" id="A0A834ZQF2"/>
<accession>A0A834ZQF2</accession>
<dbReference type="OrthoDB" id="440325at2759"/>
<dbReference type="CDD" id="cd06257">
    <property type="entry name" value="DnaJ"/>
    <property type="match status" value="1"/>
</dbReference>
<dbReference type="GO" id="GO:0005829">
    <property type="term" value="C:cytosol"/>
    <property type="evidence" value="ECO:0007669"/>
    <property type="project" value="TreeGrafter"/>
</dbReference>
<dbReference type="FunFam" id="2.60.260.20:FF:000006">
    <property type="entry name" value="DnaJ subfamily B member 13"/>
    <property type="match status" value="1"/>
</dbReference>
<sequence>MGGHQHSKSPSFHNIFGTTKGATSIRDIFKAYKSLVMKWHPDKNLASNKSKTEAKFKVINGVYEAFKDEKQEGGNIHGVRGCGDGGGRPGEDDPTTHRGFHKHRRSFDNFFSSCPSPLARSATWNRRSRRSHTTMSTPSSLSENMSQRSTNPIAFPNSLSRSRSQRSTTPIMFSHSISQRKPPPIEKQLECTLEELCHGCVKKIKITRDVVTDTGIIVQEEELLRIKVKPGWKKGTKITFEGMGDERPGILPADIIFLITEKRHPLFKKEGDDLVLAIEIPLVKALTGCNLSIPLLDREKMRLSFDHIIYPGYEKIISGKGMPNTRQQGRKGDLRIKFHINFPTQLSHEQRSDILRLLQDSS</sequence>
<dbReference type="InterPro" id="IPR036869">
    <property type="entry name" value="J_dom_sf"/>
</dbReference>
<protein>
    <recommendedName>
        <fullName evidence="3">J domain-containing protein</fullName>
    </recommendedName>
</protein>
<dbReference type="FunFam" id="2.60.260.20:FF:000015">
    <property type="entry name" value="Heat shock protein 40"/>
    <property type="match status" value="1"/>
</dbReference>
<dbReference type="Gene3D" id="1.10.287.110">
    <property type="entry name" value="DnaJ domain"/>
    <property type="match status" value="1"/>
</dbReference>
<keyword evidence="5" id="KW-1185">Reference proteome</keyword>
<dbReference type="EMBL" id="JABCRI010000002">
    <property type="protein sequence ID" value="KAF8411759.1"/>
    <property type="molecule type" value="Genomic_DNA"/>
</dbReference>
<evidence type="ECO:0000259" key="3">
    <source>
        <dbReference type="PROSITE" id="PS50076"/>
    </source>
</evidence>
<evidence type="ECO:0000256" key="1">
    <source>
        <dbReference type="ARBA" id="ARBA00023186"/>
    </source>
</evidence>
<dbReference type="GO" id="GO:0006457">
    <property type="term" value="P:protein folding"/>
    <property type="evidence" value="ECO:0007669"/>
    <property type="project" value="InterPro"/>
</dbReference>
<name>A0A834ZQF2_TETSI</name>
<proteinExistence type="predicted"/>
<dbReference type="SMART" id="SM00271">
    <property type="entry name" value="DnaJ"/>
    <property type="match status" value="1"/>
</dbReference>
<dbReference type="GO" id="GO:0051082">
    <property type="term" value="F:unfolded protein binding"/>
    <property type="evidence" value="ECO:0007669"/>
    <property type="project" value="InterPro"/>
</dbReference>
<feature type="domain" description="J" evidence="3">
    <location>
        <begin position="11"/>
        <end position="111"/>
    </location>
</feature>
<dbReference type="Pfam" id="PF00226">
    <property type="entry name" value="DnaJ"/>
    <property type="match status" value="1"/>
</dbReference>
<dbReference type="PANTHER" id="PTHR24078">
    <property type="entry name" value="DNAJ HOMOLOG SUBFAMILY C MEMBER"/>
    <property type="match status" value="1"/>
</dbReference>
<dbReference type="InterPro" id="IPR002939">
    <property type="entry name" value="DnaJ_C"/>
</dbReference>